<dbReference type="Proteomes" id="UP000218377">
    <property type="component" value="Unassembled WGS sequence"/>
</dbReference>
<dbReference type="PANTHER" id="PTHR33498">
    <property type="entry name" value="TRANSPOSASE FOR INSERTION SEQUENCE ELEMENT IS1557"/>
    <property type="match status" value="1"/>
</dbReference>
<dbReference type="InterPro" id="IPR047951">
    <property type="entry name" value="Transpos_ISL3"/>
</dbReference>
<dbReference type="PANTHER" id="PTHR33498:SF1">
    <property type="entry name" value="TRANSPOSASE FOR INSERTION SEQUENCE ELEMENT IS1557"/>
    <property type="match status" value="1"/>
</dbReference>
<reference evidence="2 5" key="2">
    <citation type="submission" date="2017-12" db="EMBL/GenBank/DDBJ databases">
        <authorList>
            <person name="Levesque S."/>
        </authorList>
    </citation>
    <scope>NUCLEOTIDE SEQUENCE [LARGE SCALE GENOMIC DNA]</scope>
    <source>
        <strain evidence="2 5">SMQ-1420</strain>
    </source>
</reference>
<evidence type="ECO:0000313" key="5">
    <source>
        <dbReference type="Proteomes" id="UP000282731"/>
    </source>
</evidence>
<name>A0A2A3X058_BREAU</name>
<accession>A0A2A3X058</accession>
<reference evidence="2 5" key="3">
    <citation type="submission" date="2019-01" db="EMBL/GenBank/DDBJ databases">
        <title>Comparative genomic analysis of Brevibacterium aurantiacum sheds light on its evolution and its adaptation to smear-ripened cheeses.</title>
        <authorList>
            <person name="Moineau S."/>
        </authorList>
    </citation>
    <scope>NUCLEOTIDE SEQUENCE [LARGE SCALE GENOMIC DNA]</scope>
    <source>
        <strain evidence="2 5">SMQ-1420</strain>
    </source>
</reference>
<evidence type="ECO:0000313" key="4">
    <source>
        <dbReference type="Proteomes" id="UP000218377"/>
    </source>
</evidence>
<dbReference type="EMBL" id="CP025334">
    <property type="protein sequence ID" value="AZT97810.1"/>
    <property type="molecule type" value="Genomic_DNA"/>
</dbReference>
<evidence type="ECO:0000313" key="2">
    <source>
        <dbReference type="EMBL" id="AZT97810.1"/>
    </source>
</evidence>
<feature type="domain" description="Transposase IS204/IS1001/IS1096/IS1165 DDE" evidence="1">
    <location>
        <begin position="1"/>
        <end position="192"/>
    </location>
</feature>
<dbReference type="OrthoDB" id="4808522at2"/>
<dbReference type="Proteomes" id="UP000282731">
    <property type="component" value="Chromosome"/>
</dbReference>
<dbReference type="Pfam" id="PF01610">
    <property type="entry name" value="DDE_Tnp_ISL3"/>
    <property type="match status" value="1"/>
</dbReference>
<dbReference type="AlphaFoldDB" id="A0A2A3X058"/>
<organism evidence="3 4">
    <name type="scientific">Brevibacterium aurantiacum</name>
    <dbReference type="NCBI Taxonomy" id="273384"/>
    <lineage>
        <taxon>Bacteria</taxon>
        <taxon>Bacillati</taxon>
        <taxon>Actinomycetota</taxon>
        <taxon>Actinomycetes</taxon>
        <taxon>Micrococcales</taxon>
        <taxon>Brevibacteriaceae</taxon>
        <taxon>Brevibacterium</taxon>
    </lineage>
</organism>
<proteinExistence type="predicted"/>
<dbReference type="InterPro" id="IPR002560">
    <property type="entry name" value="Transposase_DDE"/>
</dbReference>
<protein>
    <recommendedName>
        <fullName evidence="1">Transposase IS204/IS1001/IS1096/IS1165 DDE domain-containing protein</fullName>
    </recommendedName>
</protein>
<reference evidence="3 4" key="1">
    <citation type="journal article" date="2017" name="Elife">
        <title>Extensive horizontal gene transfer in cheese-associated bacteria.</title>
        <authorList>
            <person name="Bonham K.S."/>
            <person name="Wolfe B.E."/>
            <person name="Dutton R.J."/>
        </authorList>
    </citation>
    <scope>NUCLEOTIDE SEQUENCE [LARGE SCALE GENOMIC DNA]</scope>
    <source>
        <strain evidence="3 4">JB5</strain>
    </source>
</reference>
<sequence length="209" mass="23929">MDELAVFKTAAAEELPDAVEVRDRFHAVKLASDAFNETRRRIHQETPGHCGQAMDPLHRARRMLHTGTTLLTTTQHRRVARLFADTNFTEVEVTWSVYQDIITAYQSEDRRNDKWLKWRLPAVIDTFASGLCAGLPELKRWGRTPNRCETDMLEFFSGRGTSNEPTEAVNGRLGHLWRSAPGFRNLTHYIARCFLESDGFKPVLHGHLP</sequence>
<evidence type="ECO:0000259" key="1">
    <source>
        <dbReference type="Pfam" id="PF01610"/>
    </source>
</evidence>
<evidence type="ECO:0000313" key="3">
    <source>
        <dbReference type="EMBL" id="PCC17056.1"/>
    </source>
</evidence>
<gene>
    <name evidence="3" type="ORF">CIK79_01345</name>
    <name evidence="2" type="ORF">CXR27_13005</name>
</gene>
<dbReference type="EMBL" id="NRGX01000001">
    <property type="protein sequence ID" value="PCC17056.1"/>
    <property type="molecule type" value="Genomic_DNA"/>
</dbReference>